<evidence type="ECO:0000256" key="1">
    <source>
        <dbReference type="ARBA" id="ARBA00004651"/>
    </source>
</evidence>
<evidence type="ECO:0000256" key="5">
    <source>
        <dbReference type="ARBA" id="ARBA00022692"/>
    </source>
</evidence>
<proteinExistence type="inferred from homology"/>
<feature type="transmembrane region" description="Helical" evidence="8">
    <location>
        <begin position="319"/>
        <end position="342"/>
    </location>
</feature>
<comment type="similarity">
    <text evidence="2">Belongs to the multi antimicrobial extrusion (MATE) (TC 2.A.66.1) family.</text>
</comment>
<evidence type="ECO:0000256" key="2">
    <source>
        <dbReference type="ARBA" id="ARBA00010199"/>
    </source>
</evidence>
<dbReference type="RefSeq" id="WP_066143179.1">
    <property type="nucleotide sequence ID" value="NZ_CBCSGM010000002.1"/>
</dbReference>
<keyword evidence="4" id="KW-1003">Cell membrane</keyword>
<evidence type="ECO:0000256" key="6">
    <source>
        <dbReference type="ARBA" id="ARBA00022989"/>
    </source>
</evidence>
<dbReference type="GO" id="GO:0042910">
    <property type="term" value="F:xenobiotic transmembrane transporter activity"/>
    <property type="evidence" value="ECO:0007669"/>
    <property type="project" value="InterPro"/>
</dbReference>
<feature type="transmembrane region" description="Helical" evidence="8">
    <location>
        <begin position="9"/>
        <end position="29"/>
    </location>
</feature>
<feature type="transmembrane region" description="Helical" evidence="8">
    <location>
        <begin position="280"/>
        <end position="298"/>
    </location>
</feature>
<comment type="subcellular location">
    <subcellularLocation>
        <location evidence="1">Cell membrane</location>
        <topology evidence="1">Multi-pass membrane protein</topology>
    </subcellularLocation>
</comment>
<keyword evidence="5 8" id="KW-0812">Transmembrane</keyword>
<dbReference type="GO" id="GO:0015297">
    <property type="term" value="F:antiporter activity"/>
    <property type="evidence" value="ECO:0007669"/>
    <property type="project" value="InterPro"/>
</dbReference>
<dbReference type="InterPro" id="IPR002528">
    <property type="entry name" value="MATE_fam"/>
</dbReference>
<keyword evidence="10" id="KW-1185">Reference proteome</keyword>
<dbReference type="KEGG" id="blen:NCTC4824_00397"/>
<feature type="transmembrane region" description="Helical" evidence="8">
    <location>
        <begin position="254"/>
        <end position="274"/>
    </location>
</feature>
<evidence type="ECO:0000256" key="8">
    <source>
        <dbReference type="SAM" id="Phobius"/>
    </source>
</evidence>
<dbReference type="PANTHER" id="PTHR42925">
    <property type="entry name" value="MULTIDRUG AND TOXIN EFFLUX PROTEIN MATE FAMILY"/>
    <property type="match status" value="1"/>
</dbReference>
<dbReference type="Proteomes" id="UP000249134">
    <property type="component" value="Chromosome 1"/>
</dbReference>
<keyword evidence="3" id="KW-0813">Transport</keyword>
<dbReference type="GO" id="GO:0005886">
    <property type="term" value="C:plasma membrane"/>
    <property type="evidence" value="ECO:0007669"/>
    <property type="project" value="UniProtKB-SubCell"/>
</dbReference>
<dbReference type="EMBL" id="LS483476">
    <property type="protein sequence ID" value="SQI51726.1"/>
    <property type="molecule type" value="Genomic_DNA"/>
</dbReference>
<reference evidence="9 10" key="1">
    <citation type="submission" date="2018-06" db="EMBL/GenBank/DDBJ databases">
        <authorList>
            <consortium name="Pathogen Informatics"/>
            <person name="Doyle S."/>
        </authorList>
    </citation>
    <scope>NUCLEOTIDE SEQUENCE [LARGE SCALE GENOMIC DNA]</scope>
    <source>
        <strain evidence="9 10">NCTC4824</strain>
    </source>
</reference>
<evidence type="ECO:0000313" key="10">
    <source>
        <dbReference type="Proteomes" id="UP000249134"/>
    </source>
</evidence>
<protein>
    <submittedName>
        <fullName evidence="9">MATE type Na+-driven multidrug efflux pump</fullName>
    </submittedName>
</protein>
<feature type="transmembrane region" description="Helical" evidence="8">
    <location>
        <begin position="94"/>
        <end position="117"/>
    </location>
</feature>
<gene>
    <name evidence="9" type="primary">norM1_1</name>
    <name evidence="9" type="ORF">NCTC4824_00397</name>
</gene>
<dbReference type="InterPro" id="IPR048279">
    <property type="entry name" value="MdtK-like"/>
</dbReference>
<feature type="transmembrane region" description="Helical" evidence="8">
    <location>
        <begin position="193"/>
        <end position="216"/>
    </location>
</feature>
<evidence type="ECO:0000256" key="7">
    <source>
        <dbReference type="ARBA" id="ARBA00023136"/>
    </source>
</evidence>
<evidence type="ECO:0000256" key="4">
    <source>
        <dbReference type="ARBA" id="ARBA00022475"/>
    </source>
</evidence>
<dbReference type="CDD" id="cd13134">
    <property type="entry name" value="MATE_like_8"/>
    <property type="match status" value="1"/>
</dbReference>
<keyword evidence="6 8" id="KW-1133">Transmembrane helix</keyword>
<keyword evidence="7 8" id="KW-0472">Membrane</keyword>
<accession>A0A2X4VHL2</accession>
<dbReference type="NCBIfam" id="TIGR00797">
    <property type="entry name" value="matE"/>
    <property type="match status" value="1"/>
</dbReference>
<dbReference type="InterPro" id="IPR047135">
    <property type="entry name" value="YsiQ"/>
</dbReference>
<feature type="transmembrane region" description="Helical" evidence="8">
    <location>
        <begin position="384"/>
        <end position="404"/>
    </location>
</feature>
<organism evidence="9 10">
    <name type="scientific">Lederbergia lenta</name>
    <name type="common">Bacillus lentus</name>
    <dbReference type="NCBI Taxonomy" id="1467"/>
    <lineage>
        <taxon>Bacteria</taxon>
        <taxon>Bacillati</taxon>
        <taxon>Bacillota</taxon>
        <taxon>Bacilli</taxon>
        <taxon>Bacillales</taxon>
        <taxon>Bacillaceae</taxon>
        <taxon>Lederbergia</taxon>
    </lineage>
</organism>
<feature type="transmembrane region" description="Helical" evidence="8">
    <location>
        <begin position="348"/>
        <end position="372"/>
    </location>
</feature>
<feature type="transmembrane region" description="Helical" evidence="8">
    <location>
        <begin position="410"/>
        <end position="429"/>
    </location>
</feature>
<sequence>MSKDKVQRFTLFALTWPIFIEIILNRLMGIADTIMLSYYSDNAVAAVGFSNQIVMMTIMLCSMLTVGTTILVSRHLGAKGYKSASEIARVSISLNSLFGLFIGIILILFAADLLRIMGLPEELMQDASIYLMIIGGCSFIQALMLTVSAVIRGHGFTKQVMYVITGVNILNIIGNYLFIFGPFGIPVLGVQGVAIATVVSRIVGVIVLFIILVKWVGERVPLSKLLHFPKQHVKSLLKIGIPSSVDSAAWNLQMVVITVFIALLGTVALTTNVYSTNIRVFITAFSGAIGQGTLILISRKIGARKFDDAYQQSIRLYKIAASVALGVATLFFVFSKPILRIFTDKPEILTLGGTLLLLTLLLEPGRAFNLVFNNSLKAAGDINYPVMVGILGMWLISVPIAYILGIHFGLGLIGVWIGFIVDEWVRGLILMQRWRSRVWVNKQIESDD</sequence>
<evidence type="ECO:0000256" key="3">
    <source>
        <dbReference type="ARBA" id="ARBA00022448"/>
    </source>
</evidence>
<feature type="transmembrane region" description="Helical" evidence="8">
    <location>
        <begin position="160"/>
        <end position="181"/>
    </location>
</feature>
<dbReference type="PANTHER" id="PTHR42925:SF1">
    <property type="entry name" value="VIRULENCE FACTOR MVIN"/>
    <property type="match status" value="1"/>
</dbReference>
<dbReference type="AlphaFoldDB" id="A0A2X4VHL2"/>
<evidence type="ECO:0000313" key="9">
    <source>
        <dbReference type="EMBL" id="SQI51726.1"/>
    </source>
</evidence>
<name>A0A2X4VHL2_LEDLE</name>
<dbReference type="STRING" id="1348624.GCA_001591545_02803"/>
<dbReference type="Pfam" id="PF01554">
    <property type="entry name" value="MatE"/>
    <property type="match status" value="2"/>
</dbReference>
<feature type="transmembrane region" description="Helical" evidence="8">
    <location>
        <begin position="49"/>
        <end position="73"/>
    </location>
</feature>
<dbReference type="PIRSF" id="PIRSF006603">
    <property type="entry name" value="DinF"/>
    <property type="match status" value="1"/>
</dbReference>
<feature type="transmembrane region" description="Helical" evidence="8">
    <location>
        <begin position="129"/>
        <end position="151"/>
    </location>
</feature>